<dbReference type="EMBL" id="JBHTCQ010000001">
    <property type="protein sequence ID" value="MFC7403740.1"/>
    <property type="molecule type" value="Genomic_DNA"/>
</dbReference>
<dbReference type="InterPro" id="IPR020846">
    <property type="entry name" value="MFS_dom"/>
</dbReference>
<gene>
    <name evidence="8" type="ORF">ACFQQL_01360</name>
</gene>
<dbReference type="RefSeq" id="WP_382390487.1">
    <property type="nucleotide sequence ID" value="NZ_JBHTCQ010000001.1"/>
</dbReference>
<feature type="transmembrane region" description="Helical" evidence="6">
    <location>
        <begin position="384"/>
        <end position="404"/>
    </location>
</feature>
<evidence type="ECO:0000256" key="2">
    <source>
        <dbReference type="ARBA" id="ARBA00022448"/>
    </source>
</evidence>
<keyword evidence="4 6" id="KW-1133">Transmembrane helix</keyword>
<keyword evidence="5 6" id="KW-0472">Membrane</keyword>
<reference evidence="9" key="1">
    <citation type="journal article" date="2019" name="Int. J. Syst. Evol. Microbiol.">
        <title>The Global Catalogue of Microorganisms (GCM) 10K type strain sequencing project: providing services to taxonomists for standard genome sequencing and annotation.</title>
        <authorList>
            <consortium name="The Broad Institute Genomics Platform"/>
            <consortium name="The Broad Institute Genome Sequencing Center for Infectious Disease"/>
            <person name="Wu L."/>
            <person name="Ma J."/>
        </authorList>
    </citation>
    <scope>NUCLEOTIDE SEQUENCE [LARGE SCALE GENOMIC DNA]</scope>
    <source>
        <strain evidence="9">JCM 1490</strain>
    </source>
</reference>
<feature type="transmembrane region" description="Helical" evidence="6">
    <location>
        <begin position="21"/>
        <end position="41"/>
    </location>
</feature>
<evidence type="ECO:0000256" key="4">
    <source>
        <dbReference type="ARBA" id="ARBA00022989"/>
    </source>
</evidence>
<evidence type="ECO:0000313" key="8">
    <source>
        <dbReference type="EMBL" id="MFC7403740.1"/>
    </source>
</evidence>
<feature type="transmembrane region" description="Helical" evidence="6">
    <location>
        <begin position="87"/>
        <end position="107"/>
    </location>
</feature>
<evidence type="ECO:0000256" key="6">
    <source>
        <dbReference type="SAM" id="Phobius"/>
    </source>
</evidence>
<feature type="transmembrane region" description="Helical" evidence="6">
    <location>
        <begin position="178"/>
        <end position="198"/>
    </location>
</feature>
<dbReference type="InterPro" id="IPR036259">
    <property type="entry name" value="MFS_trans_sf"/>
</dbReference>
<feature type="transmembrane region" description="Helical" evidence="6">
    <location>
        <begin position="145"/>
        <end position="166"/>
    </location>
</feature>
<dbReference type="Gene3D" id="1.20.1250.20">
    <property type="entry name" value="MFS general substrate transporter like domains"/>
    <property type="match status" value="2"/>
</dbReference>
<sequence>MTGARTSSGHDPSGGRPRLGAVLTGLCVTEICSWGVLYYAFPVLAPRISADTGWTTASITAAFSAALVVCALLGVPVGRLLDRRGPHALMTVGSVLATGSVVLVATAPTLPVFVLGWLLSGIAMSGVLYPPAFAALTRWYGPRRLTALTAVTLVAGLASTVFAPLTEALAGLMTWREVYLVLAVVLAVVTIPLHAVLLRRPWPSDGRREHAADGGDATYARAIVRGRPFFFLVTGMTCGALAMFAALINIVPLLGERGVSSSLAAWTLGIGGVGQVVGRLFYARLARGTGVRARTLAVFGLIAVTTLAFAVVPGHAAWFLTVSVLSGVGRGIATLLQATAVTDRWGPRAYGRISGVLGAPMLAASALAPWVGAGLADVLGSYTAMYYVLAGLAVLAVVLLAASVPPQRPGRRGLGLPAGRSG</sequence>
<dbReference type="PROSITE" id="PS50850">
    <property type="entry name" value="MFS"/>
    <property type="match status" value="1"/>
</dbReference>
<keyword evidence="3 6" id="KW-0812">Transmembrane</keyword>
<dbReference type="Proteomes" id="UP001596455">
    <property type="component" value="Unassembled WGS sequence"/>
</dbReference>
<feature type="transmembrane region" description="Helical" evidence="6">
    <location>
        <begin position="113"/>
        <end position="133"/>
    </location>
</feature>
<name>A0ABW2Q837_9MICO</name>
<evidence type="ECO:0000313" key="9">
    <source>
        <dbReference type="Proteomes" id="UP001596455"/>
    </source>
</evidence>
<dbReference type="SUPFAM" id="SSF103473">
    <property type="entry name" value="MFS general substrate transporter"/>
    <property type="match status" value="1"/>
</dbReference>
<feature type="domain" description="Major facilitator superfamily (MFS) profile" evidence="7">
    <location>
        <begin position="13"/>
        <end position="408"/>
    </location>
</feature>
<evidence type="ECO:0000256" key="5">
    <source>
        <dbReference type="ARBA" id="ARBA00023136"/>
    </source>
</evidence>
<dbReference type="PANTHER" id="PTHR43385:SF1">
    <property type="entry name" value="RIBOFLAVIN TRANSPORTER RIBJ"/>
    <property type="match status" value="1"/>
</dbReference>
<organism evidence="8 9">
    <name type="scientific">Georgenia alba</name>
    <dbReference type="NCBI Taxonomy" id="2233858"/>
    <lineage>
        <taxon>Bacteria</taxon>
        <taxon>Bacillati</taxon>
        <taxon>Actinomycetota</taxon>
        <taxon>Actinomycetes</taxon>
        <taxon>Micrococcales</taxon>
        <taxon>Bogoriellaceae</taxon>
        <taxon>Georgenia</taxon>
    </lineage>
</organism>
<dbReference type="InterPro" id="IPR011701">
    <property type="entry name" value="MFS"/>
</dbReference>
<dbReference type="PANTHER" id="PTHR43385">
    <property type="entry name" value="RIBOFLAVIN TRANSPORTER RIBJ"/>
    <property type="match status" value="1"/>
</dbReference>
<comment type="subcellular location">
    <subcellularLocation>
        <location evidence="1">Cell membrane</location>
        <topology evidence="1">Multi-pass membrane protein</topology>
    </subcellularLocation>
</comment>
<keyword evidence="9" id="KW-1185">Reference proteome</keyword>
<protein>
    <submittedName>
        <fullName evidence="8">MFS transporter</fullName>
    </submittedName>
</protein>
<accession>A0ABW2Q837</accession>
<evidence type="ECO:0000256" key="1">
    <source>
        <dbReference type="ARBA" id="ARBA00004651"/>
    </source>
</evidence>
<feature type="transmembrane region" description="Helical" evidence="6">
    <location>
        <begin position="353"/>
        <end position="372"/>
    </location>
</feature>
<keyword evidence="2" id="KW-0813">Transport</keyword>
<feature type="transmembrane region" description="Helical" evidence="6">
    <location>
        <begin position="263"/>
        <end position="282"/>
    </location>
</feature>
<dbReference type="Pfam" id="PF07690">
    <property type="entry name" value="MFS_1"/>
    <property type="match status" value="1"/>
</dbReference>
<evidence type="ECO:0000256" key="3">
    <source>
        <dbReference type="ARBA" id="ARBA00022692"/>
    </source>
</evidence>
<feature type="transmembrane region" description="Helical" evidence="6">
    <location>
        <begin position="294"/>
        <end position="312"/>
    </location>
</feature>
<feature type="transmembrane region" description="Helical" evidence="6">
    <location>
        <begin position="53"/>
        <end position="75"/>
    </location>
</feature>
<evidence type="ECO:0000259" key="7">
    <source>
        <dbReference type="PROSITE" id="PS50850"/>
    </source>
</evidence>
<dbReference type="InterPro" id="IPR052983">
    <property type="entry name" value="MFS_Riboflavin_Transporter"/>
</dbReference>
<feature type="transmembrane region" description="Helical" evidence="6">
    <location>
        <begin position="318"/>
        <end position="341"/>
    </location>
</feature>
<comment type="caution">
    <text evidence="8">The sequence shown here is derived from an EMBL/GenBank/DDBJ whole genome shotgun (WGS) entry which is preliminary data.</text>
</comment>
<proteinExistence type="predicted"/>
<feature type="transmembrane region" description="Helical" evidence="6">
    <location>
        <begin position="229"/>
        <end position="251"/>
    </location>
</feature>